<sequence>MKTSSVKSYRFNGGYLSTLMLHESSFLFEIDLACLFSLFFPLALSTVCHGLRAPRP</sequence>
<reference evidence="1" key="2">
    <citation type="journal article" date="2015" name="Fish Shellfish Immunol.">
        <title>Early steps in the European eel (Anguilla anguilla)-Vibrio vulnificus interaction in the gills: Role of the RtxA13 toxin.</title>
        <authorList>
            <person name="Callol A."/>
            <person name="Pajuelo D."/>
            <person name="Ebbesson L."/>
            <person name="Teles M."/>
            <person name="MacKenzie S."/>
            <person name="Amaro C."/>
        </authorList>
    </citation>
    <scope>NUCLEOTIDE SEQUENCE</scope>
</reference>
<evidence type="ECO:0000313" key="1">
    <source>
        <dbReference type="EMBL" id="JAH07306.1"/>
    </source>
</evidence>
<dbReference type="EMBL" id="GBXM01101271">
    <property type="protein sequence ID" value="JAH07306.1"/>
    <property type="molecule type" value="Transcribed_RNA"/>
</dbReference>
<name>A0A0E9PRS7_ANGAN</name>
<accession>A0A0E9PRS7</accession>
<protein>
    <submittedName>
        <fullName evidence="1">Uncharacterized protein</fullName>
    </submittedName>
</protein>
<proteinExistence type="predicted"/>
<organism evidence="1">
    <name type="scientific">Anguilla anguilla</name>
    <name type="common">European freshwater eel</name>
    <name type="synonym">Muraena anguilla</name>
    <dbReference type="NCBI Taxonomy" id="7936"/>
    <lineage>
        <taxon>Eukaryota</taxon>
        <taxon>Metazoa</taxon>
        <taxon>Chordata</taxon>
        <taxon>Craniata</taxon>
        <taxon>Vertebrata</taxon>
        <taxon>Euteleostomi</taxon>
        <taxon>Actinopterygii</taxon>
        <taxon>Neopterygii</taxon>
        <taxon>Teleostei</taxon>
        <taxon>Anguilliformes</taxon>
        <taxon>Anguillidae</taxon>
        <taxon>Anguilla</taxon>
    </lineage>
</organism>
<dbReference type="AlphaFoldDB" id="A0A0E9PRS7"/>
<reference evidence="1" key="1">
    <citation type="submission" date="2014-11" db="EMBL/GenBank/DDBJ databases">
        <authorList>
            <person name="Amaro Gonzalez C."/>
        </authorList>
    </citation>
    <scope>NUCLEOTIDE SEQUENCE</scope>
</reference>